<dbReference type="InterPro" id="IPR011992">
    <property type="entry name" value="EF-hand-dom_pair"/>
</dbReference>
<dbReference type="EMBL" id="VCAZ01000083">
    <property type="protein sequence ID" value="TSQ24022.1"/>
    <property type="molecule type" value="Genomic_DNA"/>
</dbReference>
<keyword evidence="7" id="KW-0479">Metal-binding</keyword>
<protein>
    <recommendedName>
        <fullName evidence="13">Synembryn</fullName>
    </recommendedName>
    <alternativeName>
        <fullName evidence="13">Protein Ric-8</fullName>
    </alternativeName>
</protein>
<evidence type="ECO:0000256" key="4">
    <source>
        <dbReference type="ARBA" id="ARBA00009049"/>
    </source>
</evidence>
<dbReference type="PANTHER" id="PTHR12425">
    <property type="entry name" value="SYNEMBRYN"/>
    <property type="match status" value="1"/>
</dbReference>
<evidence type="ECO:0000256" key="13">
    <source>
        <dbReference type="RuleBase" id="RU369048"/>
    </source>
</evidence>
<evidence type="ECO:0000256" key="10">
    <source>
        <dbReference type="ARBA" id="ARBA00022824"/>
    </source>
</evidence>
<evidence type="ECO:0000256" key="12">
    <source>
        <dbReference type="ARBA" id="ARBA00023186"/>
    </source>
</evidence>
<evidence type="ECO:0000313" key="18">
    <source>
        <dbReference type="Proteomes" id="UP000319801"/>
    </source>
</evidence>
<dbReference type="PRINTS" id="PR01802">
    <property type="entry name" value="SYNEMBRYN"/>
</dbReference>
<feature type="domain" description="EF-hand" evidence="16">
    <location>
        <begin position="165"/>
        <end position="200"/>
    </location>
</feature>
<dbReference type="FunFam" id="1.10.238.10:FF:000110">
    <property type="entry name" value="calumenin isoform X2"/>
    <property type="match status" value="1"/>
</dbReference>
<dbReference type="InterPro" id="IPR018247">
    <property type="entry name" value="EF_Hand_1_Ca_BS"/>
</dbReference>
<feature type="domain" description="EF-hand" evidence="16">
    <location>
        <begin position="63"/>
        <end position="98"/>
    </location>
</feature>
<comment type="subcellular location">
    <subcellularLocation>
        <location evidence="2">Cytoplasm</location>
        <location evidence="2">Cell cortex</location>
    </subcellularLocation>
    <subcellularLocation>
        <location evidence="1">Endoplasmic reticulum</location>
    </subcellularLocation>
</comment>
<dbReference type="GO" id="GO:0007186">
    <property type="term" value="P:G protein-coupled receptor signaling pathway"/>
    <property type="evidence" value="ECO:0007669"/>
    <property type="project" value="TreeGrafter"/>
</dbReference>
<dbReference type="PANTHER" id="PTHR12425:SF3">
    <property type="entry name" value="SYNEMBRYN"/>
    <property type="match status" value="1"/>
</dbReference>
<dbReference type="AlphaFoldDB" id="A0A556UZQ9"/>
<reference evidence="17 18" key="1">
    <citation type="journal article" date="2019" name="Genome Biol. Evol.">
        <title>Whole-Genome Sequencing of the Giant Devil Catfish, Bagarius yarrelli.</title>
        <authorList>
            <person name="Jiang W."/>
            <person name="Lv Y."/>
            <person name="Cheng L."/>
            <person name="Yang K."/>
            <person name="Chao B."/>
            <person name="Wang X."/>
            <person name="Li Y."/>
            <person name="Pan X."/>
            <person name="You X."/>
            <person name="Zhang Y."/>
            <person name="Yang J."/>
            <person name="Li J."/>
            <person name="Zhang X."/>
            <person name="Liu S."/>
            <person name="Sun C."/>
            <person name="Yang J."/>
            <person name="Shi Q."/>
        </authorList>
    </citation>
    <scope>NUCLEOTIDE SEQUENCE [LARGE SCALE GENOMIC DNA]</scope>
    <source>
        <strain evidence="17">JWS20170419001</strain>
        <tissue evidence="17">Muscle</tissue>
    </source>
</reference>
<keyword evidence="10" id="KW-0256">Endoplasmic reticulum</keyword>
<keyword evidence="9" id="KW-0677">Repeat</keyword>
<feature type="chain" id="PRO_5021838929" description="Synembryn" evidence="15">
    <location>
        <begin position="16"/>
        <end position="625"/>
    </location>
</feature>
<evidence type="ECO:0000256" key="5">
    <source>
        <dbReference type="ARBA" id="ARBA00022490"/>
    </source>
</evidence>
<evidence type="ECO:0000256" key="15">
    <source>
        <dbReference type="SAM" id="SignalP"/>
    </source>
</evidence>
<name>A0A556UZQ9_BAGYA</name>
<evidence type="ECO:0000259" key="16">
    <source>
        <dbReference type="PROSITE" id="PS50222"/>
    </source>
</evidence>
<evidence type="ECO:0000313" key="17">
    <source>
        <dbReference type="EMBL" id="TSQ24022.1"/>
    </source>
</evidence>
<sequence length="625" mass="70920">MQLLILSLCVALSWAVPPQEKRVHHQRDLSDHAHDDAHGYQYDHEAFLGKDEAKTFDQLTPEESKARLGKIVERIDTNKDGFVSHAELHHWIKHRQRRYIEENVDKHWKEYDQNKDGKISWIEESYKAMHARDQRRFKMADKDGDGIATREEFTAFLHPEEYDYMKGVIVQETMEDIDKNGDGKVDLEEYIGDMFTPEEGEGEPEWVTTERKQFSEYRDNNKDGFLDADEIAHWILPGDVDHADNEAKHLIHETDTNNRLAEALLSFIGTRLQPGVLGVCLRTLRILSRDRQALTPFITDSAILTLAALGGIKAPPLWHHGDEEAEITVKKVNTSDSDLVSSSRDVRLTEFYELRLLFLLTALGPELRRQLQQERGVSMLTAALEQCVGVQWLDVYEVMIQDSACPPVCKDASQRAIEVLKVLFNVTYSSHTRQPDEEDAALYRRLAAVLRHCLLLRCQGEELTEELQGQTVNVLSALPLQCLDVLLTARLSEGSIESGGVNMDCILPPLRDVALRPEQGDALRNKLVRLMTHVDTELKHCAAELLFVLCKENVGRFVKYTGYGNAAGLLAARGLLSGLSSAVSQCRYSNGCLAPLYGRMRNSTLQEEEGEEEEEEANWDEEEVD</sequence>
<keyword evidence="6 13" id="KW-0344">Guanine-nucleotide releasing factor</keyword>
<dbReference type="GO" id="GO:0005938">
    <property type="term" value="C:cell cortex"/>
    <property type="evidence" value="ECO:0007669"/>
    <property type="project" value="UniProtKB-SubCell"/>
</dbReference>
<dbReference type="InterPro" id="IPR019318">
    <property type="entry name" value="Gua_nucleotide_exch_fac_Ric8"/>
</dbReference>
<accession>A0A556UZQ9</accession>
<proteinExistence type="inferred from homology"/>
<evidence type="ECO:0000256" key="14">
    <source>
        <dbReference type="SAM" id="MobiDB-lite"/>
    </source>
</evidence>
<evidence type="ECO:0000256" key="9">
    <source>
        <dbReference type="ARBA" id="ARBA00022737"/>
    </source>
</evidence>
<dbReference type="FunFam" id="1.10.238.10:FF:000109">
    <property type="entry name" value="calumenin isoform X2"/>
    <property type="match status" value="1"/>
</dbReference>
<feature type="domain" description="EF-hand" evidence="16">
    <location>
        <begin position="128"/>
        <end position="163"/>
    </location>
</feature>
<comment type="caution">
    <text evidence="17">The sequence shown here is derived from an EMBL/GenBank/DDBJ whole genome shotgun (WGS) entry which is preliminary data.</text>
</comment>
<comment type="similarity">
    <text evidence="3">Belongs to the CREC family.</text>
</comment>
<dbReference type="GO" id="GO:0005085">
    <property type="term" value="F:guanyl-nucleotide exchange factor activity"/>
    <property type="evidence" value="ECO:0007669"/>
    <property type="project" value="UniProtKB-UniRule"/>
</dbReference>
<keyword evidence="8 15" id="KW-0732">Signal</keyword>
<dbReference type="InterPro" id="IPR002048">
    <property type="entry name" value="EF_hand_dom"/>
</dbReference>
<evidence type="ECO:0000256" key="2">
    <source>
        <dbReference type="ARBA" id="ARBA00004544"/>
    </source>
</evidence>
<comment type="function">
    <text evidence="13">Chaperone that specifically binds and folds nascent G alpha proteins prior to G protein heterotrimer formation. Also acts as a guanine nucleotide exchange factor (GEF) for G alpha proteins by stimulating exchange of bound GDP for free GTP.</text>
</comment>
<dbReference type="PROSITE" id="PS00018">
    <property type="entry name" value="EF_HAND_1"/>
    <property type="match status" value="3"/>
</dbReference>
<evidence type="ECO:0000256" key="1">
    <source>
        <dbReference type="ARBA" id="ARBA00004240"/>
    </source>
</evidence>
<feature type="signal peptide" evidence="15">
    <location>
        <begin position="1"/>
        <end position="15"/>
    </location>
</feature>
<dbReference type="SUPFAM" id="SSF47473">
    <property type="entry name" value="EF-hand"/>
    <property type="match status" value="2"/>
</dbReference>
<dbReference type="Gene3D" id="1.10.238.10">
    <property type="entry name" value="EF-hand"/>
    <property type="match status" value="2"/>
</dbReference>
<evidence type="ECO:0000256" key="7">
    <source>
        <dbReference type="ARBA" id="ARBA00022723"/>
    </source>
</evidence>
<comment type="subunit">
    <text evidence="13">Interacts with some GDP-bound G alpha proteins. Does not interact with G-alpha proteins when they are in complex with subunits beta and gamma.</text>
</comment>
<evidence type="ECO:0000256" key="3">
    <source>
        <dbReference type="ARBA" id="ARBA00006431"/>
    </source>
</evidence>
<evidence type="ECO:0000256" key="6">
    <source>
        <dbReference type="ARBA" id="ARBA00022658"/>
    </source>
</evidence>
<dbReference type="GO" id="GO:0005509">
    <property type="term" value="F:calcium ion binding"/>
    <property type="evidence" value="ECO:0007669"/>
    <property type="project" value="InterPro"/>
</dbReference>
<keyword evidence="18" id="KW-1185">Reference proteome</keyword>
<feature type="compositionally biased region" description="Acidic residues" evidence="14">
    <location>
        <begin position="606"/>
        <end position="625"/>
    </location>
</feature>
<feature type="region of interest" description="Disordered" evidence="14">
    <location>
        <begin position="604"/>
        <end position="625"/>
    </location>
</feature>
<dbReference type="OrthoDB" id="293868at2759"/>
<dbReference type="Proteomes" id="UP000319801">
    <property type="component" value="Unassembled WGS sequence"/>
</dbReference>
<evidence type="ECO:0000256" key="11">
    <source>
        <dbReference type="ARBA" id="ARBA00022837"/>
    </source>
</evidence>
<dbReference type="Pfam" id="PF10165">
    <property type="entry name" value="Ric8"/>
    <property type="match status" value="2"/>
</dbReference>
<keyword evidence="11" id="KW-0106">Calcium</keyword>
<evidence type="ECO:0000256" key="8">
    <source>
        <dbReference type="ARBA" id="ARBA00022729"/>
    </source>
</evidence>
<dbReference type="GO" id="GO:0005783">
    <property type="term" value="C:endoplasmic reticulum"/>
    <property type="evidence" value="ECO:0007669"/>
    <property type="project" value="UniProtKB-SubCell"/>
</dbReference>
<gene>
    <name evidence="17" type="ORF">Baya_11589</name>
</gene>
<organism evidence="17 18">
    <name type="scientific">Bagarius yarrelli</name>
    <name type="common">Goonch</name>
    <name type="synonym">Bagrus yarrelli</name>
    <dbReference type="NCBI Taxonomy" id="175774"/>
    <lineage>
        <taxon>Eukaryota</taxon>
        <taxon>Metazoa</taxon>
        <taxon>Chordata</taxon>
        <taxon>Craniata</taxon>
        <taxon>Vertebrata</taxon>
        <taxon>Euteleostomi</taxon>
        <taxon>Actinopterygii</taxon>
        <taxon>Neopterygii</taxon>
        <taxon>Teleostei</taxon>
        <taxon>Ostariophysi</taxon>
        <taxon>Siluriformes</taxon>
        <taxon>Sisoridae</taxon>
        <taxon>Sisorinae</taxon>
        <taxon>Bagarius</taxon>
    </lineage>
</organism>
<dbReference type="Pfam" id="PF13499">
    <property type="entry name" value="EF-hand_7"/>
    <property type="match status" value="2"/>
</dbReference>
<dbReference type="CDD" id="cd16226">
    <property type="entry name" value="EFh_CREC_Calumenin_like"/>
    <property type="match status" value="1"/>
</dbReference>
<dbReference type="SMART" id="SM00054">
    <property type="entry name" value="EFh"/>
    <property type="match status" value="4"/>
</dbReference>
<comment type="similarity">
    <text evidence="4 13">Belongs to the synembryn family.</text>
</comment>
<dbReference type="PROSITE" id="PS50222">
    <property type="entry name" value="EF_HAND_2"/>
    <property type="match status" value="3"/>
</dbReference>
<dbReference type="InterPro" id="IPR008376">
    <property type="entry name" value="Chaperone_Ric-8_A/B"/>
</dbReference>
<keyword evidence="5 13" id="KW-0963">Cytoplasm</keyword>
<dbReference type="GO" id="GO:0005886">
    <property type="term" value="C:plasma membrane"/>
    <property type="evidence" value="ECO:0007669"/>
    <property type="project" value="TreeGrafter"/>
</dbReference>
<dbReference type="GO" id="GO:0001965">
    <property type="term" value="F:G-protein alpha-subunit binding"/>
    <property type="evidence" value="ECO:0007669"/>
    <property type="project" value="UniProtKB-UniRule"/>
</dbReference>
<keyword evidence="12" id="KW-0143">Chaperone</keyword>